<evidence type="ECO:0000256" key="5">
    <source>
        <dbReference type="HAMAP-Rule" id="MF_00213"/>
    </source>
</evidence>
<evidence type="ECO:0000256" key="4">
    <source>
        <dbReference type="ARBA" id="ARBA00022833"/>
    </source>
</evidence>
<dbReference type="Pfam" id="PF01155">
    <property type="entry name" value="HypA"/>
    <property type="match status" value="1"/>
</dbReference>
<evidence type="ECO:0000256" key="1">
    <source>
        <dbReference type="ARBA" id="ARBA00010748"/>
    </source>
</evidence>
<organism evidence="6 7">
    <name type="scientific">Parazoarcus communis</name>
    <dbReference type="NCBI Taxonomy" id="41977"/>
    <lineage>
        <taxon>Bacteria</taxon>
        <taxon>Pseudomonadati</taxon>
        <taxon>Pseudomonadota</taxon>
        <taxon>Betaproteobacteria</taxon>
        <taxon>Rhodocyclales</taxon>
        <taxon>Zoogloeaceae</taxon>
        <taxon>Parazoarcus</taxon>
    </lineage>
</organism>
<keyword evidence="4 5" id="KW-0862">Zinc</keyword>
<feature type="binding site" evidence="5">
    <location>
        <position position="92"/>
    </location>
    <ligand>
        <name>Zn(2+)</name>
        <dbReference type="ChEBI" id="CHEBI:29105"/>
    </ligand>
</feature>
<evidence type="ECO:0000313" key="7">
    <source>
        <dbReference type="Proteomes" id="UP000244930"/>
    </source>
</evidence>
<evidence type="ECO:0000313" key="6">
    <source>
        <dbReference type="EMBL" id="AWI73928.1"/>
    </source>
</evidence>
<keyword evidence="2 5" id="KW-0533">Nickel</keyword>
<dbReference type="GO" id="GO:0008270">
    <property type="term" value="F:zinc ion binding"/>
    <property type="evidence" value="ECO:0007669"/>
    <property type="project" value="UniProtKB-UniRule"/>
</dbReference>
<accession>A0A2U8GKL0</accession>
<name>A0A2U8GKL0_9RHOO</name>
<dbReference type="AlphaFoldDB" id="A0A2U8GKL0"/>
<dbReference type="InterPro" id="IPR000688">
    <property type="entry name" value="HypA/HybF"/>
</dbReference>
<gene>
    <name evidence="5 6" type="primary">hypA</name>
    <name evidence="6" type="ORF">CEW83_00740</name>
</gene>
<evidence type="ECO:0000256" key="2">
    <source>
        <dbReference type="ARBA" id="ARBA00022596"/>
    </source>
</evidence>
<dbReference type="KEGG" id="acom:CEW83_00740"/>
<dbReference type="HAMAP" id="MF_00213">
    <property type="entry name" value="HypA_HybF"/>
    <property type="match status" value="1"/>
</dbReference>
<dbReference type="PIRSF" id="PIRSF004761">
    <property type="entry name" value="Hydrgn_mat_HypA"/>
    <property type="match status" value="1"/>
</dbReference>
<reference evidence="6 7" key="1">
    <citation type="submission" date="2017-06" db="EMBL/GenBank/DDBJ databases">
        <title>Azoarcus.</title>
        <authorList>
            <person name="Woo J.-H."/>
            <person name="Kim H.-S."/>
        </authorList>
    </citation>
    <scope>NUCLEOTIDE SEQUENCE [LARGE SCALE GENOMIC DNA]</scope>
    <source>
        <strain evidence="6 7">TSPY31</strain>
    </source>
</reference>
<dbReference type="RefSeq" id="WP_108947636.1">
    <property type="nucleotide sequence ID" value="NZ_CP022187.1"/>
</dbReference>
<sequence length="113" mass="12144">MHEMSLAEGIRSIVDDAVSTQQLGRVKTVVVEIGELSAVEVDALSFCFDAVMRGSAAEGARMEVVRVAGSGWCMQCAQTVAVSRQYDPCPQCGSYQVQPTGGTEMRVLELEVE</sequence>
<evidence type="ECO:0000256" key="3">
    <source>
        <dbReference type="ARBA" id="ARBA00022723"/>
    </source>
</evidence>
<dbReference type="PANTHER" id="PTHR34535">
    <property type="entry name" value="HYDROGENASE MATURATION FACTOR HYPA"/>
    <property type="match status" value="1"/>
</dbReference>
<dbReference type="EMBL" id="CP022187">
    <property type="protein sequence ID" value="AWI73928.1"/>
    <property type="molecule type" value="Genomic_DNA"/>
</dbReference>
<dbReference type="NCBIfam" id="TIGR00100">
    <property type="entry name" value="hypA"/>
    <property type="match status" value="1"/>
</dbReference>
<dbReference type="PANTHER" id="PTHR34535:SF3">
    <property type="entry name" value="HYDROGENASE MATURATION FACTOR HYPA"/>
    <property type="match status" value="1"/>
</dbReference>
<dbReference type="InterPro" id="IPR020538">
    <property type="entry name" value="Hydgase_Ni_incorp_HypA/HybF_CS"/>
</dbReference>
<feature type="binding site" evidence="5">
    <location>
        <position position="76"/>
    </location>
    <ligand>
        <name>Zn(2+)</name>
        <dbReference type="ChEBI" id="CHEBI:29105"/>
    </ligand>
</feature>
<keyword evidence="3 5" id="KW-0479">Metal-binding</keyword>
<comment type="function">
    <text evidence="5">Involved in the maturation of [NiFe] hydrogenases. Required for nickel insertion into the metal center of the hydrogenase.</text>
</comment>
<comment type="similarity">
    <text evidence="1 5">Belongs to the HypA/HybF family.</text>
</comment>
<proteinExistence type="inferred from homology"/>
<dbReference type="GO" id="GO:0016151">
    <property type="term" value="F:nickel cation binding"/>
    <property type="evidence" value="ECO:0007669"/>
    <property type="project" value="UniProtKB-UniRule"/>
</dbReference>
<dbReference type="Gene3D" id="3.30.2320.80">
    <property type="match status" value="1"/>
</dbReference>
<protein>
    <recommendedName>
        <fullName evidence="5">Hydrogenase maturation factor HypA</fullName>
    </recommendedName>
</protein>
<feature type="binding site" evidence="5">
    <location>
        <position position="2"/>
    </location>
    <ligand>
        <name>Ni(2+)</name>
        <dbReference type="ChEBI" id="CHEBI:49786"/>
    </ligand>
</feature>
<dbReference type="GO" id="GO:0051604">
    <property type="term" value="P:protein maturation"/>
    <property type="evidence" value="ECO:0007669"/>
    <property type="project" value="InterPro"/>
</dbReference>
<feature type="binding site" evidence="5">
    <location>
        <position position="89"/>
    </location>
    <ligand>
        <name>Zn(2+)</name>
        <dbReference type="ChEBI" id="CHEBI:29105"/>
    </ligand>
</feature>
<dbReference type="Proteomes" id="UP000244930">
    <property type="component" value="Chromosome"/>
</dbReference>
<dbReference type="PROSITE" id="PS01249">
    <property type="entry name" value="HYPA"/>
    <property type="match status" value="1"/>
</dbReference>
<feature type="binding site" evidence="5">
    <location>
        <position position="73"/>
    </location>
    <ligand>
        <name>Zn(2+)</name>
        <dbReference type="ChEBI" id="CHEBI:29105"/>
    </ligand>
</feature>
<keyword evidence="7" id="KW-1185">Reference proteome</keyword>